<dbReference type="Proteomes" id="UP001164250">
    <property type="component" value="Chromosome 10"/>
</dbReference>
<evidence type="ECO:0000313" key="1">
    <source>
        <dbReference type="EMBL" id="KAJ0087379.1"/>
    </source>
</evidence>
<dbReference type="EMBL" id="CM047906">
    <property type="protein sequence ID" value="KAJ0087379.1"/>
    <property type="molecule type" value="Genomic_DNA"/>
</dbReference>
<protein>
    <submittedName>
        <fullName evidence="1">Uncharacterized protein</fullName>
    </submittedName>
</protein>
<evidence type="ECO:0000313" key="2">
    <source>
        <dbReference type="Proteomes" id="UP001164250"/>
    </source>
</evidence>
<proteinExistence type="predicted"/>
<keyword evidence="2" id="KW-1185">Reference proteome</keyword>
<organism evidence="1 2">
    <name type="scientific">Pistacia atlantica</name>
    <dbReference type="NCBI Taxonomy" id="434234"/>
    <lineage>
        <taxon>Eukaryota</taxon>
        <taxon>Viridiplantae</taxon>
        <taxon>Streptophyta</taxon>
        <taxon>Embryophyta</taxon>
        <taxon>Tracheophyta</taxon>
        <taxon>Spermatophyta</taxon>
        <taxon>Magnoliopsida</taxon>
        <taxon>eudicotyledons</taxon>
        <taxon>Gunneridae</taxon>
        <taxon>Pentapetalae</taxon>
        <taxon>rosids</taxon>
        <taxon>malvids</taxon>
        <taxon>Sapindales</taxon>
        <taxon>Anacardiaceae</taxon>
        <taxon>Pistacia</taxon>
    </lineage>
</organism>
<gene>
    <name evidence="1" type="ORF">Patl1_07333</name>
</gene>
<reference evidence="2" key="1">
    <citation type="journal article" date="2023" name="G3 (Bethesda)">
        <title>Genome assembly and association tests identify interacting loci associated with vigor, precocity, and sex in interspecific pistachio rootstocks.</title>
        <authorList>
            <person name="Palmer W."/>
            <person name="Jacygrad E."/>
            <person name="Sagayaradj S."/>
            <person name="Cavanaugh K."/>
            <person name="Han R."/>
            <person name="Bertier L."/>
            <person name="Beede B."/>
            <person name="Kafkas S."/>
            <person name="Golino D."/>
            <person name="Preece J."/>
            <person name="Michelmore R."/>
        </authorList>
    </citation>
    <scope>NUCLEOTIDE SEQUENCE [LARGE SCALE GENOMIC DNA]</scope>
</reference>
<sequence>MKEQLFASYAVAGIGSVALGTVVSYPLDTIKLLIQVGSSSGKQLTATQAFHRLQTLSGYSGNSLICLFIFGDVVHVHMNAIKPLPLRLHHRSVLIFTNTYRDDTCEDDAEEVGWKRVGVNL</sequence>
<name>A0ACC1AKZ2_9ROSI</name>
<comment type="caution">
    <text evidence="1">The sequence shown here is derived from an EMBL/GenBank/DDBJ whole genome shotgun (WGS) entry which is preliminary data.</text>
</comment>
<accession>A0ACC1AKZ2</accession>